<name>A0A370TPP6_9HELO</name>
<feature type="domain" description="Aminoglycoside phosphotransferase" evidence="1">
    <location>
        <begin position="29"/>
        <end position="65"/>
    </location>
</feature>
<evidence type="ECO:0000313" key="3">
    <source>
        <dbReference type="Proteomes" id="UP000254866"/>
    </source>
</evidence>
<dbReference type="RefSeq" id="XP_031870163.1">
    <property type="nucleotide sequence ID" value="XM_032013563.1"/>
</dbReference>
<dbReference type="Gene3D" id="3.90.1200.10">
    <property type="match status" value="1"/>
</dbReference>
<dbReference type="PANTHER" id="PTHR36091:SF2">
    <property type="entry name" value="AMINOGLYCOSIDE PHOSPHOTRANSFERASE DOMAIN-CONTAINING PROTEIN"/>
    <property type="match status" value="1"/>
</dbReference>
<evidence type="ECO:0000313" key="2">
    <source>
        <dbReference type="EMBL" id="RDL37507.1"/>
    </source>
</evidence>
<dbReference type="OrthoDB" id="10003767at2759"/>
<accession>A0A370TPP6</accession>
<evidence type="ECO:0000259" key="1">
    <source>
        <dbReference type="Pfam" id="PF01636"/>
    </source>
</evidence>
<dbReference type="EMBL" id="NPIC01000003">
    <property type="protein sequence ID" value="RDL37507.1"/>
    <property type="molecule type" value="Genomic_DNA"/>
</dbReference>
<dbReference type="SUPFAM" id="SSF56112">
    <property type="entry name" value="Protein kinase-like (PK-like)"/>
    <property type="match status" value="1"/>
</dbReference>
<dbReference type="Pfam" id="PF01636">
    <property type="entry name" value="APH"/>
    <property type="match status" value="1"/>
</dbReference>
<proteinExistence type="predicted"/>
<dbReference type="STRING" id="2656787.A0A370TPP6"/>
<keyword evidence="3" id="KW-1185">Reference proteome</keyword>
<organism evidence="2 3">
    <name type="scientific">Venustampulla echinocandica</name>
    <dbReference type="NCBI Taxonomy" id="2656787"/>
    <lineage>
        <taxon>Eukaryota</taxon>
        <taxon>Fungi</taxon>
        <taxon>Dikarya</taxon>
        <taxon>Ascomycota</taxon>
        <taxon>Pezizomycotina</taxon>
        <taxon>Leotiomycetes</taxon>
        <taxon>Helotiales</taxon>
        <taxon>Pleuroascaceae</taxon>
        <taxon>Venustampulla</taxon>
    </lineage>
</organism>
<protein>
    <recommendedName>
        <fullName evidence="1">Aminoglycoside phosphotransferase domain-containing protein</fullName>
    </recommendedName>
</protein>
<dbReference type="PANTHER" id="PTHR36091">
    <property type="entry name" value="ALTERED INHERITANCE OF MITOCHONDRIA PROTEIN 9, MITOCHONDRIAL"/>
    <property type="match status" value="1"/>
</dbReference>
<dbReference type="InterPro" id="IPR002575">
    <property type="entry name" value="Aminoglycoside_PTrfase"/>
</dbReference>
<dbReference type="InterPro" id="IPR051035">
    <property type="entry name" value="Mito_inheritance_9"/>
</dbReference>
<sequence length="131" mass="14850">MSPTAHIQRLSGYLRIPPSLEISPDHPFSRPTLRHPDFSPNNILIGSSNDIVGIIDWQHAMVQPLCLCAGIPRHFQNWGDPVSETLTKPEIELPENFDNLNQYEQSAAQETMRKGLVHFTTLNHESHARSF</sequence>
<dbReference type="Proteomes" id="UP000254866">
    <property type="component" value="Unassembled WGS sequence"/>
</dbReference>
<dbReference type="GO" id="GO:0005739">
    <property type="term" value="C:mitochondrion"/>
    <property type="evidence" value="ECO:0007669"/>
    <property type="project" value="TreeGrafter"/>
</dbReference>
<dbReference type="GeneID" id="43597789"/>
<dbReference type="InterPro" id="IPR011009">
    <property type="entry name" value="Kinase-like_dom_sf"/>
</dbReference>
<comment type="caution">
    <text evidence="2">The sequence shown here is derived from an EMBL/GenBank/DDBJ whole genome shotgun (WGS) entry which is preliminary data.</text>
</comment>
<dbReference type="AlphaFoldDB" id="A0A370TPP6"/>
<gene>
    <name evidence="2" type="ORF">BP5553_04940</name>
</gene>
<reference evidence="2 3" key="1">
    <citation type="journal article" date="2018" name="IMA Fungus">
        <title>IMA Genome-F 9: Draft genome sequence of Annulohypoxylon stygium, Aspergillus mulundensis, Berkeleyomyces basicola (syn. Thielaviopsis basicola), Ceratocystis smalleyi, two Cercospora beticola strains, Coleophoma cylindrospora, Fusarium fracticaudum, Phialophora cf. hyalina, and Morchella septimelata.</title>
        <authorList>
            <person name="Wingfield B.D."/>
            <person name="Bills G.F."/>
            <person name="Dong Y."/>
            <person name="Huang W."/>
            <person name="Nel W.J."/>
            <person name="Swalarsk-Parry B.S."/>
            <person name="Vaghefi N."/>
            <person name="Wilken P.M."/>
            <person name="An Z."/>
            <person name="de Beer Z.W."/>
            <person name="De Vos L."/>
            <person name="Chen L."/>
            <person name="Duong T.A."/>
            <person name="Gao Y."/>
            <person name="Hammerbacher A."/>
            <person name="Kikkert J.R."/>
            <person name="Li Y."/>
            <person name="Li H."/>
            <person name="Li K."/>
            <person name="Li Q."/>
            <person name="Liu X."/>
            <person name="Ma X."/>
            <person name="Naidoo K."/>
            <person name="Pethybridge S.J."/>
            <person name="Sun J."/>
            <person name="Steenkamp E.T."/>
            <person name="van der Nest M.A."/>
            <person name="van Wyk S."/>
            <person name="Wingfield M.J."/>
            <person name="Xiong C."/>
            <person name="Yue Q."/>
            <person name="Zhang X."/>
        </authorList>
    </citation>
    <scope>NUCLEOTIDE SEQUENCE [LARGE SCALE GENOMIC DNA]</scope>
    <source>
        <strain evidence="2 3">BP 5553</strain>
    </source>
</reference>